<feature type="transmembrane region" description="Helical" evidence="8">
    <location>
        <begin position="288"/>
        <end position="319"/>
    </location>
</feature>
<feature type="transmembrane region" description="Helical" evidence="8">
    <location>
        <begin position="247"/>
        <end position="268"/>
    </location>
</feature>
<evidence type="ECO:0000313" key="10">
    <source>
        <dbReference type="Proteomes" id="UP001500731"/>
    </source>
</evidence>
<name>A0ABP8PDR6_9MICO</name>
<evidence type="ECO:0000256" key="1">
    <source>
        <dbReference type="ARBA" id="ARBA00004141"/>
    </source>
</evidence>
<feature type="transmembrane region" description="Helical" evidence="8">
    <location>
        <begin position="358"/>
        <end position="383"/>
    </location>
</feature>
<dbReference type="EMBL" id="BAABGP010000012">
    <property type="protein sequence ID" value="GAA4484533.1"/>
    <property type="molecule type" value="Genomic_DNA"/>
</dbReference>
<sequence length="485" mass="52006">MTQGSRPTETGVISRIETRSIDYVPHAERRGRVTDQATIWFAGSAQLLSLATGAIGISLGLNLGWTLIALAIGTILGTIPVAAHATQGPHLGLPQMVQSRPQFGRYGALFIWAMAIIVYWGYVVLGGNLLGVAATELGAGNAPLWAIITCVVAIVLAIFGYHWLHVAQRVITIALVVIIIIYVVGLTIGGSLAPSLFDLTKTFDLAPFLVVVSAATGYQLTWAFFVSDYSRYMPAHTSKRAIITYTSLGLILGLFSFMAVGAICAALLPKDDFIAGLLVTGNKVFPGLGPLMVIAGGLGLLGLMAMCVYGGSLTLITAVDSVRPVRPTRGIRLVTILLVGVTGTIAAALVPADFLNTSLATVLAVVAYLMAPWTSVNLTDFFLVRRGRYSVVEMFKKNGIYGLWNWRGITAYLITFLIMVPFMNLAFYEGPVAHLLGGVDIAFFVGVPVGFLVYWLLCRNLDLTREAEAIAHSDREIDSIGRPIE</sequence>
<comment type="subcellular location">
    <subcellularLocation>
        <location evidence="1">Membrane</location>
        <topology evidence="1">Multi-pass membrane protein</topology>
    </subcellularLocation>
</comment>
<feature type="transmembrane region" description="Helical" evidence="8">
    <location>
        <begin position="331"/>
        <end position="352"/>
    </location>
</feature>
<dbReference type="PIRSF" id="PIRSF002744">
    <property type="entry name" value="Pur-cyt_permease"/>
    <property type="match status" value="1"/>
</dbReference>
<protein>
    <submittedName>
        <fullName evidence="9">Cytosine permease</fullName>
    </submittedName>
</protein>
<organism evidence="9 10">
    <name type="scientific">Microbacterium panaciterrae</name>
    <dbReference type="NCBI Taxonomy" id="985759"/>
    <lineage>
        <taxon>Bacteria</taxon>
        <taxon>Bacillati</taxon>
        <taxon>Actinomycetota</taxon>
        <taxon>Actinomycetes</taxon>
        <taxon>Micrococcales</taxon>
        <taxon>Microbacteriaceae</taxon>
        <taxon>Microbacterium</taxon>
    </lineage>
</organism>
<accession>A0ABP8PDR6</accession>
<keyword evidence="5 8" id="KW-1133">Transmembrane helix</keyword>
<dbReference type="Pfam" id="PF02133">
    <property type="entry name" value="Transp_cyt_pur"/>
    <property type="match status" value="1"/>
</dbReference>
<evidence type="ECO:0000256" key="4">
    <source>
        <dbReference type="ARBA" id="ARBA00022692"/>
    </source>
</evidence>
<evidence type="ECO:0000256" key="6">
    <source>
        <dbReference type="ARBA" id="ARBA00023136"/>
    </source>
</evidence>
<gene>
    <name evidence="9" type="ORF">GCM10023171_17570</name>
</gene>
<evidence type="ECO:0000256" key="3">
    <source>
        <dbReference type="ARBA" id="ARBA00022448"/>
    </source>
</evidence>
<feature type="transmembrane region" description="Helical" evidence="8">
    <location>
        <begin position="404"/>
        <end position="427"/>
    </location>
</feature>
<feature type="transmembrane region" description="Helical" evidence="8">
    <location>
        <begin position="103"/>
        <end position="122"/>
    </location>
</feature>
<dbReference type="RefSeq" id="WP_345186178.1">
    <property type="nucleotide sequence ID" value="NZ_BAABGP010000012.1"/>
</dbReference>
<evidence type="ECO:0000256" key="5">
    <source>
        <dbReference type="ARBA" id="ARBA00022989"/>
    </source>
</evidence>
<keyword evidence="10" id="KW-1185">Reference proteome</keyword>
<keyword evidence="4 8" id="KW-0812">Transmembrane</keyword>
<reference evidence="10" key="1">
    <citation type="journal article" date="2019" name="Int. J. Syst. Evol. Microbiol.">
        <title>The Global Catalogue of Microorganisms (GCM) 10K type strain sequencing project: providing services to taxonomists for standard genome sequencing and annotation.</title>
        <authorList>
            <consortium name="The Broad Institute Genomics Platform"/>
            <consortium name="The Broad Institute Genome Sequencing Center for Infectious Disease"/>
            <person name="Wu L."/>
            <person name="Ma J."/>
        </authorList>
    </citation>
    <scope>NUCLEOTIDE SEQUENCE [LARGE SCALE GENOMIC DNA]</scope>
    <source>
        <strain evidence="10">JCM 17839</strain>
    </source>
</reference>
<keyword evidence="3 7" id="KW-0813">Transport</keyword>
<feature type="transmembrane region" description="Helical" evidence="8">
    <location>
        <begin position="433"/>
        <end position="457"/>
    </location>
</feature>
<feature type="transmembrane region" description="Helical" evidence="8">
    <location>
        <begin position="205"/>
        <end position="226"/>
    </location>
</feature>
<dbReference type="InterPro" id="IPR001248">
    <property type="entry name" value="Pur-cyt_permease"/>
</dbReference>
<dbReference type="InterPro" id="IPR026030">
    <property type="entry name" value="Pur-cyt_permease_Fcy2/21/22"/>
</dbReference>
<evidence type="ECO:0000313" key="9">
    <source>
        <dbReference type="EMBL" id="GAA4484533.1"/>
    </source>
</evidence>
<feature type="transmembrane region" description="Helical" evidence="8">
    <location>
        <begin position="142"/>
        <end position="164"/>
    </location>
</feature>
<feature type="transmembrane region" description="Helical" evidence="8">
    <location>
        <begin position="39"/>
        <end position="57"/>
    </location>
</feature>
<comment type="similarity">
    <text evidence="2 7">Belongs to the purine-cytosine permease (2.A.39) family.</text>
</comment>
<evidence type="ECO:0000256" key="8">
    <source>
        <dbReference type="SAM" id="Phobius"/>
    </source>
</evidence>
<feature type="transmembrane region" description="Helical" evidence="8">
    <location>
        <begin position="171"/>
        <end position="193"/>
    </location>
</feature>
<proteinExistence type="inferred from homology"/>
<dbReference type="PANTHER" id="PTHR31806">
    <property type="entry name" value="PURINE-CYTOSINE PERMEASE FCY2-RELATED"/>
    <property type="match status" value="1"/>
</dbReference>
<dbReference type="Gene3D" id="1.10.4160.10">
    <property type="entry name" value="Hydantoin permease"/>
    <property type="match status" value="1"/>
</dbReference>
<dbReference type="PANTHER" id="PTHR31806:SF1">
    <property type="entry name" value="PURINE-CYTOSINE PERMEASE FCY2-RELATED"/>
    <property type="match status" value="1"/>
</dbReference>
<comment type="caution">
    <text evidence="9">The sequence shown here is derived from an EMBL/GenBank/DDBJ whole genome shotgun (WGS) entry which is preliminary data.</text>
</comment>
<keyword evidence="6 7" id="KW-0472">Membrane</keyword>
<evidence type="ECO:0000256" key="7">
    <source>
        <dbReference type="PIRNR" id="PIRNR002744"/>
    </source>
</evidence>
<evidence type="ECO:0000256" key="2">
    <source>
        <dbReference type="ARBA" id="ARBA00008974"/>
    </source>
</evidence>
<dbReference type="Proteomes" id="UP001500731">
    <property type="component" value="Unassembled WGS sequence"/>
</dbReference>
<feature type="transmembrane region" description="Helical" evidence="8">
    <location>
        <begin position="63"/>
        <end position="83"/>
    </location>
</feature>